<feature type="compositionally biased region" description="Pro residues" evidence="1">
    <location>
        <begin position="174"/>
        <end position="186"/>
    </location>
</feature>
<dbReference type="AlphaFoldDB" id="L5M7W1"/>
<proteinExistence type="predicted"/>
<keyword evidence="3" id="KW-1185">Reference proteome</keyword>
<feature type="compositionally biased region" description="Acidic residues" evidence="1">
    <location>
        <begin position="195"/>
        <end position="204"/>
    </location>
</feature>
<sequence length="211" mass="22935">MLLLAPKLNEANFNVELMKQLAQLQANDDQGPICCNTTICLGKISCFQAAKDPFAPSQMSSVLGFAATHNLYSMNDCALGSVVSLWIPKNLCRSRPSRPFEVSFPNWSLCQRTPPNWPKWRRMSMPPPAPEWEEPQPAGQDGPCRVSLLTSKLICEHPRASPGEPKVSQRPKPKGLPAPAPTPASPTPITSGDWEAQEEGEDTAGDSSAAE</sequence>
<accession>L5M7W1</accession>
<protein>
    <submittedName>
        <fullName evidence="2">N-terminal kinase-like protein</fullName>
    </submittedName>
</protein>
<evidence type="ECO:0000313" key="2">
    <source>
        <dbReference type="EMBL" id="ELK34461.1"/>
    </source>
</evidence>
<dbReference type="GO" id="GO:0016301">
    <property type="term" value="F:kinase activity"/>
    <property type="evidence" value="ECO:0007669"/>
    <property type="project" value="UniProtKB-KW"/>
</dbReference>
<gene>
    <name evidence="2" type="ORF">MDA_GLEAN10016417</name>
</gene>
<reference evidence="3" key="1">
    <citation type="journal article" date="2013" name="Science">
        <title>Comparative analysis of bat genomes provides insight into the evolution of flight and immunity.</title>
        <authorList>
            <person name="Zhang G."/>
            <person name="Cowled C."/>
            <person name="Shi Z."/>
            <person name="Huang Z."/>
            <person name="Bishop-Lilly K.A."/>
            <person name="Fang X."/>
            <person name="Wynne J.W."/>
            <person name="Xiong Z."/>
            <person name="Baker M.L."/>
            <person name="Zhao W."/>
            <person name="Tachedjian M."/>
            <person name="Zhu Y."/>
            <person name="Zhou P."/>
            <person name="Jiang X."/>
            <person name="Ng J."/>
            <person name="Yang L."/>
            <person name="Wu L."/>
            <person name="Xiao J."/>
            <person name="Feng Y."/>
            <person name="Chen Y."/>
            <person name="Sun X."/>
            <person name="Zhang Y."/>
            <person name="Marsh G.A."/>
            <person name="Crameri G."/>
            <person name="Broder C.C."/>
            <person name="Frey K.G."/>
            <person name="Wang L.F."/>
            <person name="Wang J."/>
        </authorList>
    </citation>
    <scope>NUCLEOTIDE SEQUENCE [LARGE SCALE GENOMIC DNA]</scope>
</reference>
<dbReference type="Proteomes" id="UP000010556">
    <property type="component" value="Unassembled WGS sequence"/>
</dbReference>
<dbReference type="EMBL" id="KB103224">
    <property type="protein sequence ID" value="ELK34461.1"/>
    <property type="molecule type" value="Genomic_DNA"/>
</dbReference>
<name>L5M7W1_MYODS</name>
<organism evidence="2 3">
    <name type="scientific">Myotis davidii</name>
    <name type="common">David's myotis</name>
    <dbReference type="NCBI Taxonomy" id="225400"/>
    <lineage>
        <taxon>Eukaryota</taxon>
        <taxon>Metazoa</taxon>
        <taxon>Chordata</taxon>
        <taxon>Craniata</taxon>
        <taxon>Vertebrata</taxon>
        <taxon>Euteleostomi</taxon>
        <taxon>Mammalia</taxon>
        <taxon>Eutheria</taxon>
        <taxon>Laurasiatheria</taxon>
        <taxon>Chiroptera</taxon>
        <taxon>Yangochiroptera</taxon>
        <taxon>Vespertilionidae</taxon>
        <taxon>Myotis</taxon>
    </lineage>
</organism>
<keyword evidence="2" id="KW-0808">Transferase</keyword>
<dbReference type="Gene3D" id="1.25.10.10">
    <property type="entry name" value="Leucine-rich Repeat Variant"/>
    <property type="match status" value="1"/>
</dbReference>
<evidence type="ECO:0000313" key="3">
    <source>
        <dbReference type="Proteomes" id="UP000010556"/>
    </source>
</evidence>
<feature type="region of interest" description="Disordered" evidence="1">
    <location>
        <begin position="155"/>
        <end position="211"/>
    </location>
</feature>
<feature type="region of interest" description="Disordered" evidence="1">
    <location>
        <begin position="117"/>
        <end position="143"/>
    </location>
</feature>
<dbReference type="InterPro" id="IPR011989">
    <property type="entry name" value="ARM-like"/>
</dbReference>
<keyword evidence="2" id="KW-0418">Kinase</keyword>
<evidence type="ECO:0000256" key="1">
    <source>
        <dbReference type="SAM" id="MobiDB-lite"/>
    </source>
</evidence>